<evidence type="ECO:0000259" key="5">
    <source>
        <dbReference type="Pfam" id="PF14295"/>
    </source>
</evidence>
<dbReference type="Proteomes" id="UP000591131">
    <property type="component" value="Unassembled WGS sequence"/>
</dbReference>
<evidence type="ECO:0000256" key="4">
    <source>
        <dbReference type="ARBA" id="ARBA00022839"/>
    </source>
</evidence>
<dbReference type="EMBL" id="JAAPAO010000196">
    <property type="protein sequence ID" value="KAF4668156.1"/>
    <property type="molecule type" value="Genomic_DNA"/>
</dbReference>
<organism evidence="6 7">
    <name type="scientific">Perkinsus chesapeaki</name>
    <name type="common">Clam parasite</name>
    <name type="synonym">Perkinsus andrewsi</name>
    <dbReference type="NCBI Taxonomy" id="330153"/>
    <lineage>
        <taxon>Eukaryota</taxon>
        <taxon>Sar</taxon>
        <taxon>Alveolata</taxon>
        <taxon>Perkinsozoa</taxon>
        <taxon>Perkinsea</taxon>
        <taxon>Perkinsida</taxon>
        <taxon>Perkinsidae</taxon>
        <taxon>Perkinsus</taxon>
    </lineage>
</organism>
<evidence type="ECO:0000313" key="7">
    <source>
        <dbReference type="Proteomes" id="UP000591131"/>
    </source>
</evidence>
<keyword evidence="7" id="KW-1185">Reference proteome</keyword>
<dbReference type="GO" id="GO:0046872">
    <property type="term" value="F:metal ion binding"/>
    <property type="evidence" value="ECO:0007669"/>
    <property type="project" value="UniProtKB-KW"/>
</dbReference>
<dbReference type="InterPro" id="IPR051132">
    <property type="entry name" value="3-5_Exonuclease_domain"/>
</dbReference>
<keyword evidence="2" id="KW-0479">Metal-binding</keyword>
<keyword evidence="3" id="KW-0378">Hydrolase</keyword>
<name>A0A7J6M9V0_PERCH</name>
<dbReference type="OrthoDB" id="406410at2759"/>
<evidence type="ECO:0000256" key="2">
    <source>
        <dbReference type="ARBA" id="ARBA00022723"/>
    </source>
</evidence>
<evidence type="ECO:0000313" key="6">
    <source>
        <dbReference type="EMBL" id="KAF4668156.1"/>
    </source>
</evidence>
<gene>
    <name evidence="6" type="ORF">FOL47_003152</name>
</gene>
<dbReference type="AlphaFoldDB" id="A0A7J6M9V0"/>
<proteinExistence type="predicted"/>
<dbReference type="PANTHER" id="PTHR13620:SF109">
    <property type="entry name" value="3'-5' EXONUCLEASE"/>
    <property type="match status" value="1"/>
</dbReference>
<evidence type="ECO:0000256" key="3">
    <source>
        <dbReference type="ARBA" id="ARBA00022801"/>
    </source>
</evidence>
<dbReference type="PANTHER" id="PTHR13620">
    <property type="entry name" value="3-5 EXONUCLEASE"/>
    <property type="match status" value="1"/>
</dbReference>
<dbReference type="Pfam" id="PF14295">
    <property type="entry name" value="PAN_4"/>
    <property type="match status" value="2"/>
</dbReference>
<dbReference type="InterPro" id="IPR012337">
    <property type="entry name" value="RNaseH-like_sf"/>
</dbReference>
<comment type="caution">
    <text evidence="6">The sequence shown here is derived from an EMBL/GenBank/DDBJ whole genome shotgun (WGS) entry which is preliminary data.</text>
</comment>
<dbReference type="InterPro" id="IPR036397">
    <property type="entry name" value="RNaseH_sf"/>
</dbReference>
<sequence length="553" mass="61126">MPRIPASKYDTFGGKVRVIEDPNQNVEYCRERLSREPVIGVDVEWEPDRRGQSNPASMVQIATPSEVFIFRDKGTGLHPAAREALTDPNKTKVTCGHNYNGSKKMKQTYGFDIPKESTVEMTREARSRGLQKYGLKGQCDASGYNVYKPSTRGERKEMYGWNSDRLTPNQVRHAATDAYMPLKMASEQGIVDVGPAAAAAAAVALNGLVEEDTSALITEEAILSRMVIKKITIRYSTISTKDQFAVVLSVNTSTCISGGAMRCYLTVVFCLPLLLEATEFPGCSLQDTSYSSDEDSLVKINVANFLNYGALPEGCLDNKCSDTPKFGVKNVESCATVCSKNIDCRYWTFGVESTMTKCWLRAQIAGQELRQGFASGVRECSPSIWPDCMEENTVIRNAGRAVWFDATTFGSDAIDGCYASDCSFTDKFIVNEPSECGSTCARLPDCEFWTYGREDGLTKCWLRNADIGREQNTSFVSGNRACGSAAPERRSKWTQGENNCWGAGFTEDMCCDEKYGPNGNPACWDAAHTFEMCCLGHRPYWQHSTGIERADEL</sequence>
<evidence type="ECO:0000256" key="1">
    <source>
        <dbReference type="ARBA" id="ARBA00022722"/>
    </source>
</evidence>
<feature type="domain" description="Apple" evidence="5">
    <location>
        <begin position="328"/>
        <end position="360"/>
    </location>
</feature>
<feature type="domain" description="Apple" evidence="5">
    <location>
        <begin position="428"/>
        <end position="462"/>
    </location>
</feature>
<dbReference type="InterPro" id="IPR003609">
    <property type="entry name" value="Pan_app"/>
</dbReference>
<dbReference type="GO" id="GO:0008408">
    <property type="term" value="F:3'-5' exonuclease activity"/>
    <property type="evidence" value="ECO:0007669"/>
    <property type="project" value="TreeGrafter"/>
</dbReference>
<reference evidence="6 7" key="1">
    <citation type="submission" date="2020-04" db="EMBL/GenBank/DDBJ databases">
        <title>Perkinsus chesapeaki whole genome sequence.</title>
        <authorList>
            <person name="Bogema D.R."/>
        </authorList>
    </citation>
    <scope>NUCLEOTIDE SEQUENCE [LARGE SCALE GENOMIC DNA]</scope>
    <source>
        <strain evidence="6">ATCC PRA-425</strain>
    </source>
</reference>
<keyword evidence="1" id="KW-0540">Nuclease</keyword>
<accession>A0A7J6M9V0</accession>
<dbReference type="SUPFAM" id="SSF57414">
    <property type="entry name" value="Hairpin loop containing domain-like"/>
    <property type="match status" value="2"/>
</dbReference>
<dbReference type="SUPFAM" id="SSF53098">
    <property type="entry name" value="Ribonuclease H-like"/>
    <property type="match status" value="1"/>
</dbReference>
<protein>
    <recommendedName>
        <fullName evidence="5">Apple domain-containing protein</fullName>
    </recommendedName>
</protein>
<dbReference type="Gene3D" id="3.50.4.10">
    <property type="entry name" value="Hepatocyte Growth Factor"/>
    <property type="match status" value="2"/>
</dbReference>
<dbReference type="Gene3D" id="3.30.420.10">
    <property type="entry name" value="Ribonuclease H-like superfamily/Ribonuclease H"/>
    <property type="match status" value="1"/>
</dbReference>
<dbReference type="GO" id="GO:0003676">
    <property type="term" value="F:nucleic acid binding"/>
    <property type="evidence" value="ECO:0007669"/>
    <property type="project" value="InterPro"/>
</dbReference>
<keyword evidence="4" id="KW-0269">Exonuclease</keyword>